<keyword evidence="2" id="KW-0732">Signal</keyword>
<feature type="transmembrane region" description="Helical" evidence="1">
    <location>
        <begin position="302"/>
        <end position="324"/>
    </location>
</feature>
<dbReference type="PANTHER" id="PTHR11161:SF72">
    <property type="entry name" value="FI21449P1"/>
    <property type="match status" value="1"/>
</dbReference>
<accession>A0A139WIS5</accession>
<dbReference type="SMART" id="SM00703">
    <property type="entry name" value="NRF"/>
    <property type="match status" value="1"/>
</dbReference>
<dbReference type="Proteomes" id="UP000007266">
    <property type="component" value="Linkage group 4"/>
</dbReference>
<dbReference type="STRING" id="7070.A0A139WIS5"/>
<dbReference type="EMBL" id="KQ971338">
    <property type="protein sequence ID" value="KYB27755.1"/>
    <property type="molecule type" value="Genomic_DNA"/>
</dbReference>
<dbReference type="InterPro" id="IPR002656">
    <property type="entry name" value="Acyl_transf_3_dom"/>
</dbReference>
<feature type="transmembrane region" description="Helical" evidence="1">
    <location>
        <begin position="625"/>
        <end position="650"/>
    </location>
</feature>
<feature type="transmembrane region" description="Helical" evidence="1">
    <location>
        <begin position="473"/>
        <end position="496"/>
    </location>
</feature>
<evidence type="ECO:0000313" key="5">
    <source>
        <dbReference type="Proteomes" id="UP000007266"/>
    </source>
</evidence>
<keyword evidence="1" id="KW-0472">Membrane</keyword>
<name>A0A139WIS5_TRICA</name>
<feature type="transmembrane region" description="Helical" evidence="1">
    <location>
        <begin position="512"/>
        <end position="532"/>
    </location>
</feature>
<feature type="transmembrane region" description="Helical" evidence="1">
    <location>
        <begin position="434"/>
        <end position="453"/>
    </location>
</feature>
<dbReference type="OMA" id="GNWENER"/>
<dbReference type="InterPro" id="IPR006621">
    <property type="entry name" value="Nose-resist-to-fluoxetine_N"/>
</dbReference>
<evidence type="ECO:0000256" key="1">
    <source>
        <dbReference type="SAM" id="Phobius"/>
    </source>
</evidence>
<feature type="transmembrane region" description="Helical" evidence="1">
    <location>
        <begin position="344"/>
        <end position="365"/>
    </location>
</feature>
<feature type="signal peptide" evidence="2">
    <location>
        <begin position="1"/>
        <end position="18"/>
    </location>
</feature>
<evidence type="ECO:0000259" key="3">
    <source>
        <dbReference type="SMART" id="SM00703"/>
    </source>
</evidence>
<feature type="chain" id="PRO_5007299994" evidence="2">
    <location>
        <begin position="19"/>
        <end position="662"/>
    </location>
</feature>
<dbReference type="KEGG" id="tca:103312535"/>
<feature type="transmembrane region" description="Helical" evidence="1">
    <location>
        <begin position="552"/>
        <end position="574"/>
    </location>
</feature>
<gene>
    <name evidence="4" type="primary">AUGUSTUS-3.0.2_32724</name>
    <name evidence="4" type="ORF">TcasGA2_TC032724</name>
</gene>
<reference evidence="4 5" key="2">
    <citation type="journal article" date="2010" name="Nucleic Acids Res.">
        <title>BeetleBase in 2010: revisions to provide comprehensive genomic information for Tribolium castaneum.</title>
        <authorList>
            <person name="Kim H.S."/>
            <person name="Murphy T."/>
            <person name="Xia J."/>
            <person name="Caragea D."/>
            <person name="Park Y."/>
            <person name="Beeman R.W."/>
            <person name="Lorenzen M.D."/>
            <person name="Butcher S."/>
            <person name="Manak J.R."/>
            <person name="Brown S.J."/>
        </authorList>
    </citation>
    <scope>GENOME REANNOTATION</scope>
    <source>
        <strain evidence="4 5">Georgia GA2</strain>
    </source>
</reference>
<feature type="transmembrane region" description="Helical" evidence="1">
    <location>
        <begin position="197"/>
        <end position="222"/>
    </location>
</feature>
<reference evidence="4 5" key="1">
    <citation type="journal article" date="2008" name="Nature">
        <title>The genome of the model beetle and pest Tribolium castaneum.</title>
        <authorList>
            <consortium name="Tribolium Genome Sequencing Consortium"/>
            <person name="Richards S."/>
            <person name="Gibbs R.A."/>
            <person name="Weinstock G.M."/>
            <person name="Brown S.J."/>
            <person name="Denell R."/>
            <person name="Beeman R.W."/>
            <person name="Gibbs R."/>
            <person name="Beeman R.W."/>
            <person name="Brown S.J."/>
            <person name="Bucher G."/>
            <person name="Friedrich M."/>
            <person name="Grimmelikhuijzen C.J."/>
            <person name="Klingler M."/>
            <person name="Lorenzen M."/>
            <person name="Richards S."/>
            <person name="Roth S."/>
            <person name="Schroder R."/>
            <person name="Tautz D."/>
            <person name="Zdobnov E.M."/>
            <person name="Muzny D."/>
            <person name="Gibbs R.A."/>
            <person name="Weinstock G.M."/>
            <person name="Attaway T."/>
            <person name="Bell S."/>
            <person name="Buhay C.J."/>
            <person name="Chandrabose M.N."/>
            <person name="Chavez D."/>
            <person name="Clerk-Blankenburg K.P."/>
            <person name="Cree A."/>
            <person name="Dao M."/>
            <person name="Davis C."/>
            <person name="Chacko J."/>
            <person name="Dinh H."/>
            <person name="Dugan-Rocha S."/>
            <person name="Fowler G."/>
            <person name="Garner T.T."/>
            <person name="Garnes J."/>
            <person name="Gnirke A."/>
            <person name="Hawes A."/>
            <person name="Hernandez J."/>
            <person name="Hines S."/>
            <person name="Holder M."/>
            <person name="Hume J."/>
            <person name="Jhangiani S.N."/>
            <person name="Joshi V."/>
            <person name="Khan Z.M."/>
            <person name="Jackson L."/>
            <person name="Kovar C."/>
            <person name="Kowis A."/>
            <person name="Lee S."/>
            <person name="Lewis L.R."/>
            <person name="Margolis J."/>
            <person name="Morgan M."/>
            <person name="Nazareth L.V."/>
            <person name="Nguyen N."/>
            <person name="Okwuonu G."/>
            <person name="Parker D."/>
            <person name="Richards S."/>
            <person name="Ruiz S.J."/>
            <person name="Santibanez J."/>
            <person name="Savard J."/>
            <person name="Scherer S.E."/>
            <person name="Schneider B."/>
            <person name="Sodergren E."/>
            <person name="Tautz D."/>
            <person name="Vattahil S."/>
            <person name="Villasana D."/>
            <person name="White C.S."/>
            <person name="Wright R."/>
            <person name="Park Y."/>
            <person name="Beeman R.W."/>
            <person name="Lord J."/>
            <person name="Oppert B."/>
            <person name="Lorenzen M."/>
            <person name="Brown S."/>
            <person name="Wang L."/>
            <person name="Savard J."/>
            <person name="Tautz D."/>
            <person name="Richards S."/>
            <person name="Weinstock G."/>
            <person name="Gibbs R.A."/>
            <person name="Liu Y."/>
            <person name="Worley K."/>
            <person name="Weinstock G."/>
            <person name="Elsik C.G."/>
            <person name="Reese J.T."/>
            <person name="Elhaik E."/>
            <person name="Landan G."/>
            <person name="Graur D."/>
            <person name="Arensburger P."/>
            <person name="Atkinson P."/>
            <person name="Beeman R.W."/>
            <person name="Beidler J."/>
            <person name="Brown S.J."/>
            <person name="Demuth J.P."/>
            <person name="Drury D.W."/>
            <person name="Du Y.Z."/>
            <person name="Fujiwara H."/>
            <person name="Lorenzen M."/>
            <person name="Maselli V."/>
            <person name="Osanai M."/>
            <person name="Park Y."/>
            <person name="Robertson H.M."/>
            <person name="Tu Z."/>
            <person name="Wang J.J."/>
            <person name="Wang S."/>
            <person name="Richards S."/>
            <person name="Song H."/>
            <person name="Zhang L."/>
            <person name="Sodergren E."/>
            <person name="Werner D."/>
            <person name="Stanke M."/>
            <person name="Morgenstern B."/>
            <person name="Solovyev V."/>
            <person name="Kosarev P."/>
            <person name="Brown G."/>
            <person name="Chen H.C."/>
            <person name="Ermolaeva O."/>
            <person name="Hlavina W."/>
            <person name="Kapustin Y."/>
            <person name="Kiryutin B."/>
            <person name="Kitts P."/>
            <person name="Maglott D."/>
            <person name="Pruitt K."/>
            <person name="Sapojnikov V."/>
            <person name="Souvorov A."/>
            <person name="Mackey A.J."/>
            <person name="Waterhouse R.M."/>
            <person name="Wyder S."/>
            <person name="Zdobnov E.M."/>
            <person name="Zdobnov E.M."/>
            <person name="Wyder S."/>
            <person name="Kriventseva E.V."/>
            <person name="Kadowaki T."/>
            <person name="Bork P."/>
            <person name="Aranda M."/>
            <person name="Bao R."/>
            <person name="Beermann A."/>
            <person name="Berns N."/>
            <person name="Bolognesi R."/>
            <person name="Bonneton F."/>
            <person name="Bopp D."/>
            <person name="Brown S.J."/>
            <person name="Bucher G."/>
            <person name="Butts T."/>
            <person name="Chaumot A."/>
            <person name="Denell R.E."/>
            <person name="Ferrier D.E."/>
            <person name="Friedrich M."/>
            <person name="Gordon C.M."/>
            <person name="Jindra M."/>
            <person name="Klingler M."/>
            <person name="Lan Q."/>
            <person name="Lattorff H.M."/>
            <person name="Laudet V."/>
            <person name="von Levetsow C."/>
            <person name="Liu Z."/>
            <person name="Lutz R."/>
            <person name="Lynch J.A."/>
            <person name="da Fonseca R.N."/>
            <person name="Posnien N."/>
            <person name="Reuter R."/>
            <person name="Roth S."/>
            <person name="Savard J."/>
            <person name="Schinko J.B."/>
            <person name="Schmitt C."/>
            <person name="Schoppmeier M."/>
            <person name="Schroder R."/>
            <person name="Shippy T.D."/>
            <person name="Simonnet F."/>
            <person name="Marques-Souza H."/>
            <person name="Tautz D."/>
            <person name="Tomoyasu Y."/>
            <person name="Trauner J."/>
            <person name="Van der Zee M."/>
            <person name="Vervoort M."/>
            <person name="Wittkopp N."/>
            <person name="Wimmer E.A."/>
            <person name="Yang X."/>
            <person name="Jones A.K."/>
            <person name="Sattelle D.B."/>
            <person name="Ebert P.R."/>
            <person name="Nelson D."/>
            <person name="Scott J.G."/>
            <person name="Beeman R.W."/>
            <person name="Muthukrishnan S."/>
            <person name="Kramer K.J."/>
            <person name="Arakane Y."/>
            <person name="Beeman R.W."/>
            <person name="Zhu Q."/>
            <person name="Hogenkamp D."/>
            <person name="Dixit R."/>
            <person name="Oppert B."/>
            <person name="Jiang H."/>
            <person name="Zou Z."/>
            <person name="Marshall J."/>
            <person name="Elpidina E."/>
            <person name="Vinokurov K."/>
            <person name="Oppert C."/>
            <person name="Zou Z."/>
            <person name="Evans J."/>
            <person name="Lu Z."/>
            <person name="Zhao P."/>
            <person name="Sumathipala N."/>
            <person name="Altincicek B."/>
            <person name="Vilcinskas A."/>
            <person name="Williams M."/>
            <person name="Hultmark D."/>
            <person name="Hetru C."/>
            <person name="Jiang H."/>
            <person name="Grimmelikhuijzen C.J."/>
            <person name="Hauser F."/>
            <person name="Cazzamali G."/>
            <person name="Williamson M."/>
            <person name="Park Y."/>
            <person name="Li B."/>
            <person name="Tanaka Y."/>
            <person name="Predel R."/>
            <person name="Neupert S."/>
            <person name="Schachtner J."/>
            <person name="Verleyen P."/>
            <person name="Raible F."/>
            <person name="Bork P."/>
            <person name="Friedrich M."/>
            <person name="Walden K.K."/>
            <person name="Robertson H.M."/>
            <person name="Angeli S."/>
            <person name="Foret S."/>
            <person name="Bucher G."/>
            <person name="Schuetz S."/>
            <person name="Maleszka R."/>
            <person name="Wimmer E.A."/>
            <person name="Beeman R.W."/>
            <person name="Lorenzen M."/>
            <person name="Tomoyasu Y."/>
            <person name="Miller S.C."/>
            <person name="Grossmann D."/>
            <person name="Bucher G."/>
        </authorList>
    </citation>
    <scope>NUCLEOTIDE SEQUENCE [LARGE SCALE GENOMIC DNA]</scope>
    <source>
        <strain evidence="4 5">Georgia GA2</strain>
    </source>
</reference>
<keyword evidence="1" id="KW-0812">Transmembrane</keyword>
<dbReference type="AlphaFoldDB" id="A0A139WIS5"/>
<sequence length="662" mass="76256">MVGNKFLLLFVFFSTSCCQFLAPELMLTLIKGRIYGIIDETLDNQCGQDLKLFISALRKRELWALKMFDASAKPGPGIFKGNVFLVGDYEQCLGIKESVKGHEIVGKYCNVVFKPNKDFRWWEFSSVGASMKHLNTNFTQFIRGVFDVCVPKSCKGQDLIGFWNELTGGFSLPFKASIRDEHCHYKNEELKPDSTDIFVFFFFGIVTLVVLSSTIYDIYLICTPTKQSHSRQILQIFSLYSNMKKILSTHCENEKLTCLYGIKVLSMGIIVGGHMAVVRTAMGSKNPTLFFSEWRTYWHNSLFLGTFFGVETFFCIGGVLVSYLQLKYSEKYQINIFLFYFHRILRLLPALFAVILFYLGVLKYLCEGPFWPLLLNYFVDNCRKTWWVTLLFLSNYLEPVAQCAAHSWYLAVDTQLYLIAPFVIINLKKHTIRVVTGMAIACFVCIIYTFIVTMKNNFGAILFFDSDMSYMKYYYLTPIAHLAPWSFGILLGYLLYRQNYQKIIISKRQNRFLMAIALTTMVALHLLCTVLMRHERDPFYSALFNCFVRPLWALALCVVIFICYTGHGGFINTFLSHPVFIIVGKLTYSMYLLHVPVIYVIFLGIKDETSTISNTILFVEFWGTMVITGACAVILCLVFETPVINLLQIVERSEYSRKKLNY</sequence>
<protein>
    <submittedName>
        <fullName evidence="4">Nose resistant to fluoxetine protein 6-like Protein</fullName>
    </submittedName>
</protein>
<organism evidence="4 5">
    <name type="scientific">Tribolium castaneum</name>
    <name type="common">Red flour beetle</name>
    <dbReference type="NCBI Taxonomy" id="7070"/>
    <lineage>
        <taxon>Eukaryota</taxon>
        <taxon>Metazoa</taxon>
        <taxon>Ecdysozoa</taxon>
        <taxon>Arthropoda</taxon>
        <taxon>Hexapoda</taxon>
        <taxon>Insecta</taxon>
        <taxon>Pterygota</taxon>
        <taxon>Neoptera</taxon>
        <taxon>Endopterygota</taxon>
        <taxon>Coleoptera</taxon>
        <taxon>Polyphaga</taxon>
        <taxon>Cucujiformia</taxon>
        <taxon>Tenebrionidae</taxon>
        <taxon>Tenebrionidae incertae sedis</taxon>
        <taxon>Tribolium</taxon>
    </lineage>
</organism>
<proteinExistence type="predicted"/>
<dbReference type="GO" id="GO:0016747">
    <property type="term" value="F:acyltransferase activity, transferring groups other than amino-acyl groups"/>
    <property type="evidence" value="ECO:0007669"/>
    <property type="project" value="InterPro"/>
</dbReference>
<keyword evidence="1" id="KW-1133">Transmembrane helix</keyword>
<evidence type="ECO:0000256" key="2">
    <source>
        <dbReference type="SAM" id="SignalP"/>
    </source>
</evidence>
<feature type="transmembrane region" description="Helical" evidence="1">
    <location>
        <begin position="264"/>
        <end position="282"/>
    </location>
</feature>
<dbReference type="PANTHER" id="PTHR11161">
    <property type="entry name" value="O-ACYLTRANSFERASE"/>
    <property type="match status" value="1"/>
</dbReference>
<evidence type="ECO:0000313" key="4">
    <source>
        <dbReference type="EMBL" id="KYB27755.1"/>
    </source>
</evidence>
<feature type="transmembrane region" description="Helical" evidence="1">
    <location>
        <begin position="408"/>
        <end position="427"/>
    </location>
</feature>
<feature type="transmembrane region" description="Helical" evidence="1">
    <location>
        <begin position="586"/>
        <end position="605"/>
    </location>
</feature>
<keyword evidence="5" id="KW-1185">Reference proteome</keyword>
<dbReference type="InParanoid" id="A0A139WIS5"/>
<dbReference type="InterPro" id="IPR052728">
    <property type="entry name" value="O2_lipid_transport_reg"/>
</dbReference>
<dbReference type="OrthoDB" id="118951at2759"/>
<dbReference type="Pfam" id="PF20146">
    <property type="entry name" value="NRF"/>
    <property type="match status" value="1"/>
</dbReference>
<dbReference type="Pfam" id="PF01757">
    <property type="entry name" value="Acyl_transf_3"/>
    <property type="match status" value="1"/>
</dbReference>
<dbReference type="PROSITE" id="PS51257">
    <property type="entry name" value="PROKAR_LIPOPROTEIN"/>
    <property type="match status" value="1"/>
</dbReference>
<feature type="domain" description="Nose resistant-to-fluoxetine protein N-terminal" evidence="3">
    <location>
        <begin position="43"/>
        <end position="185"/>
    </location>
</feature>